<reference evidence="5" key="1">
    <citation type="submission" date="2016-06" db="EMBL/GenBank/DDBJ databases">
        <title>Parallel loss of symbiosis genes in relatives of nitrogen-fixing non-legume Parasponia.</title>
        <authorList>
            <person name="Van Velzen R."/>
            <person name="Holmer R."/>
            <person name="Bu F."/>
            <person name="Rutten L."/>
            <person name="Van Zeijl A."/>
            <person name="Liu W."/>
            <person name="Santuari L."/>
            <person name="Cao Q."/>
            <person name="Sharma T."/>
            <person name="Shen D."/>
            <person name="Roswanjaya Y."/>
            <person name="Wardhani T."/>
            <person name="Kalhor M.S."/>
            <person name="Jansen J."/>
            <person name="Van den Hoogen J."/>
            <person name="Gungor B."/>
            <person name="Hartog M."/>
            <person name="Hontelez J."/>
            <person name="Verver J."/>
            <person name="Yang W.-C."/>
            <person name="Schijlen E."/>
            <person name="Repin R."/>
            <person name="Schilthuizen M."/>
            <person name="Schranz E."/>
            <person name="Heidstra R."/>
            <person name="Miyata K."/>
            <person name="Fedorova E."/>
            <person name="Kohlen W."/>
            <person name="Bisseling T."/>
            <person name="Smit S."/>
            <person name="Geurts R."/>
        </authorList>
    </citation>
    <scope>NUCLEOTIDE SEQUENCE [LARGE SCALE GENOMIC DNA]</scope>
    <source>
        <strain evidence="5">cv. WU1-14</strain>
    </source>
</reference>
<dbReference type="InterPro" id="IPR011009">
    <property type="entry name" value="Kinase-like_dom_sf"/>
</dbReference>
<dbReference type="InterPro" id="IPR001245">
    <property type="entry name" value="Ser-Thr/Tyr_kinase_cat_dom"/>
</dbReference>
<accession>A0A2P5DES3</accession>
<evidence type="ECO:0000256" key="2">
    <source>
        <dbReference type="ARBA" id="ARBA00022840"/>
    </source>
</evidence>
<protein>
    <submittedName>
        <fullName evidence="4">Tyrosine-protein kinase</fullName>
    </submittedName>
</protein>
<dbReference type="GO" id="GO:0051707">
    <property type="term" value="P:response to other organism"/>
    <property type="evidence" value="ECO:0007669"/>
    <property type="project" value="UniProtKB-ARBA"/>
</dbReference>
<keyword evidence="4" id="KW-0418">Kinase</keyword>
<name>A0A2P5DES3_PARAD</name>
<sequence length="196" mass="21806">GELGGFVGPAVGYPCGATSSCQMVGGPDELEAAAVAPLVFGRARESESEKDGIRRELLLVYEYMPNGSLDAHLFKENKLLIGKDIKSRNIMLDSSFNAKLGDFGLARLVDHKKVWELYGTGEVLHNADPRLRGDFNERQMERLMVVRLWCAHPDTKARPSIRQVLKVLNLEARLPILPPEMPMPTYLTPIMNTLMS</sequence>
<organism evidence="4 5">
    <name type="scientific">Parasponia andersonii</name>
    <name type="common">Sponia andersonii</name>
    <dbReference type="NCBI Taxonomy" id="3476"/>
    <lineage>
        <taxon>Eukaryota</taxon>
        <taxon>Viridiplantae</taxon>
        <taxon>Streptophyta</taxon>
        <taxon>Embryophyta</taxon>
        <taxon>Tracheophyta</taxon>
        <taxon>Spermatophyta</taxon>
        <taxon>Magnoliopsida</taxon>
        <taxon>eudicotyledons</taxon>
        <taxon>Gunneridae</taxon>
        <taxon>Pentapetalae</taxon>
        <taxon>rosids</taxon>
        <taxon>fabids</taxon>
        <taxon>Rosales</taxon>
        <taxon>Cannabaceae</taxon>
        <taxon>Parasponia</taxon>
    </lineage>
</organism>
<dbReference type="SUPFAM" id="SSF56112">
    <property type="entry name" value="Protein kinase-like (PK-like)"/>
    <property type="match status" value="1"/>
</dbReference>
<proteinExistence type="predicted"/>
<dbReference type="AlphaFoldDB" id="A0A2P5DES3"/>
<evidence type="ECO:0000313" key="5">
    <source>
        <dbReference type="Proteomes" id="UP000237105"/>
    </source>
</evidence>
<keyword evidence="4" id="KW-0808">Transferase</keyword>
<feature type="non-terminal residue" evidence="4">
    <location>
        <position position="1"/>
    </location>
</feature>
<feature type="domain" description="Protein kinase" evidence="3">
    <location>
        <begin position="1"/>
        <end position="196"/>
    </location>
</feature>
<dbReference type="OrthoDB" id="4062651at2759"/>
<keyword evidence="2" id="KW-0067">ATP-binding</keyword>
<dbReference type="GO" id="GO:0005524">
    <property type="term" value="F:ATP binding"/>
    <property type="evidence" value="ECO:0007669"/>
    <property type="project" value="UniProtKB-KW"/>
</dbReference>
<evidence type="ECO:0000259" key="3">
    <source>
        <dbReference type="PROSITE" id="PS50011"/>
    </source>
</evidence>
<keyword evidence="1" id="KW-0547">Nucleotide-binding</keyword>
<dbReference type="PANTHER" id="PTHR27007">
    <property type="match status" value="1"/>
</dbReference>
<dbReference type="EMBL" id="JXTB01000042">
    <property type="protein sequence ID" value="PON71788.1"/>
    <property type="molecule type" value="Genomic_DNA"/>
</dbReference>
<keyword evidence="5" id="KW-1185">Reference proteome</keyword>
<dbReference type="InterPro" id="IPR000719">
    <property type="entry name" value="Prot_kinase_dom"/>
</dbReference>
<evidence type="ECO:0000313" key="4">
    <source>
        <dbReference type="EMBL" id="PON71788.1"/>
    </source>
</evidence>
<dbReference type="STRING" id="3476.A0A2P5DES3"/>
<dbReference type="Proteomes" id="UP000237105">
    <property type="component" value="Unassembled WGS sequence"/>
</dbReference>
<dbReference type="InterPro" id="IPR050528">
    <property type="entry name" value="L-type_Lectin-RKs"/>
</dbReference>
<dbReference type="GO" id="GO:0004672">
    <property type="term" value="F:protein kinase activity"/>
    <property type="evidence" value="ECO:0007669"/>
    <property type="project" value="InterPro"/>
</dbReference>
<dbReference type="Pfam" id="PF07714">
    <property type="entry name" value="PK_Tyr_Ser-Thr"/>
    <property type="match status" value="1"/>
</dbReference>
<dbReference type="PROSITE" id="PS50011">
    <property type="entry name" value="PROTEIN_KINASE_DOM"/>
    <property type="match status" value="1"/>
</dbReference>
<comment type="caution">
    <text evidence="4">The sequence shown here is derived from an EMBL/GenBank/DDBJ whole genome shotgun (WGS) entry which is preliminary data.</text>
</comment>
<evidence type="ECO:0000256" key="1">
    <source>
        <dbReference type="ARBA" id="ARBA00022741"/>
    </source>
</evidence>
<dbReference type="Gene3D" id="1.10.510.10">
    <property type="entry name" value="Transferase(Phosphotransferase) domain 1"/>
    <property type="match status" value="2"/>
</dbReference>
<gene>
    <name evidence="4" type="ORF">PanWU01x14_069750</name>
</gene>